<proteinExistence type="predicted"/>
<dbReference type="Gramene" id="CDP08850">
    <property type="protein sequence ID" value="CDP08850"/>
    <property type="gene ID" value="GSCOC_T00027962001"/>
</dbReference>
<feature type="region of interest" description="Disordered" evidence="1">
    <location>
        <begin position="1"/>
        <end position="22"/>
    </location>
</feature>
<accession>A0A068UJZ3</accession>
<reference evidence="3" key="1">
    <citation type="journal article" date="2014" name="Science">
        <title>The coffee genome provides insight into the convergent evolution of caffeine biosynthesis.</title>
        <authorList>
            <person name="Denoeud F."/>
            <person name="Carretero-Paulet L."/>
            <person name="Dereeper A."/>
            <person name="Droc G."/>
            <person name="Guyot R."/>
            <person name="Pietrella M."/>
            <person name="Zheng C."/>
            <person name="Alberti A."/>
            <person name="Anthony F."/>
            <person name="Aprea G."/>
            <person name="Aury J.M."/>
            <person name="Bento P."/>
            <person name="Bernard M."/>
            <person name="Bocs S."/>
            <person name="Campa C."/>
            <person name="Cenci A."/>
            <person name="Combes M.C."/>
            <person name="Crouzillat D."/>
            <person name="Da Silva C."/>
            <person name="Daddiego L."/>
            <person name="De Bellis F."/>
            <person name="Dussert S."/>
            <person name="Garsmeur O."/>
            <person name="Gayraud T."/>
            <person name="Guignon V."/>
            <person name="Jahn K."/>
            <person name="Jamilloux V."/>
            <person name="Joet T."/>
            <person name="Labadie K."/>
            <person name="Lan T."/>
            <person name="Leclercq J."/>
            <person name="Lepelley M."/>
            <person name="Leroy T."/>
            <person name="Li L.T."/>
            <person name="Librado P."/>
            <person name="Lopez L."/>
            <person name="Munoz A."/>
            <person name="Noel B."/>
            <person name="Pallavicini A."/>
            <person name="Perrotta G."/>
            <person name="Poncet V."/>
            <person name="Pot D."/>
            <person name="Priyono X."/>
            <person name="Rigoreau M."/>
            <person name="Rouard M."/>
            <person name="Rozas J."/>
            <person name="Tranchant-Dubreuil C."/>
            <person name="VanBuren R."/>
            <person name="Zhang Q."/>
            <person name="Andrade A.C."/>
            <person name="Argout X."/>
            <person name="Bertrand B."/>
            <person name="de Kochko A."/>
            <person name="Graziosi G."/>
            <person name="Henry R.J."/>
            <person name="Jayarama X."/>
            <person name="Ming R."/>
            <person name="Nagai C."/>
            <person name="Rounsley S."/>
            <person name="Sankoff D."/>
            <person name="Giuliano G."/>
            <person name="Albert V.A."/>
            <person name="Wincker P."/>
            <person name="Lashermes P."/>
        </authorList>
    </citation>
    <scope>NUCLEOTIDE SEQUENCE [LARGE SCALE GENOMIC DNA]</scope>
    <source>
        <strain evidence="3">cv. DH200-94</strain>
    </source>
</reference>
<dbReference type="InParanoid" id="A0A068UJZ3"/>
<dbReference type="AlphaFoldDB" id="A0A068UJZ3"/>
<organism evidence="2 3">
    <name type="scientific">Coffea canephora</name>
    <name type="common">Robusta coffee</name>
    <dbReference type="NCBI Taxonomy" id="49390"/>
    <lineage>
        <taxon>Eukaryota</taxon>
        <taxon>Viridiplantae</taxon>
        <taxon>Streptophyta</taxon>
        <taxon>Embryophyta</taxon>
        <taxon>Tracheophyta</taxon>
        <taxon>Spermatophyta</taxon>
        <taxon>Magnoliopsida</taxon>
        <taxon>eudicotyledons</taxon>
        <taxon>Gunneridae</taxon>
        <taxon>Pentapetalae</taxon>
        <taxon>asterids</taxon>
        <taxon>lamiids</taxon>
        <taxon>Gentianales</taxon>
        <taxon>Rubiaceae</taxon>
        <taxon>Ixoroideae</taxon>
        <taxon>Gardenieae complex</taxon>
        <taxon>Bertiereae - Coffeeae clade</taxon>
        <taxon>Coffeeae</taxon>
        <taxon>Coffea</taxon>
    </lineage>
</organism>
<gene>
    <name evidence="2" type="ORF">GSCOC_T00027962001</name>
</gene>
<protein>
    <submittedName>
        <fullName evidence="2">Uncharacterized protein</fullName>
    </submittedName>
</protein>
<evidence type="ECO:0000256" key="1">
    <source>
        <dbReference type="SAM" id="MobiDB-lite"/>
    </source>
</evidence>
<feature type="compositionally biased region" description="Pro residues" evidence="1">
    <location>
        <begin position="1"/>
        <end position="16"/>
    </location>
</feature>
<dbReference type="Proteomes" id="UP000295252">
    <property type="component" value="Chromosome IV"/>
</dbReference>
<evidence type="ECO:0000313" key="3">
    <source>
        <dbReference type="Proteomes" id="UP000295252"/>
    </source>
</evidence>
<keyword evidence="3" id="KW-1185">Reference proteome</keyword>
<name>A0A068UJZ3_COFCA</name>
<sequence length="44" mass="4845">MQSFSLPPPLQPPPSCPSASVQKSHNCLLSNYQPSFVHCCCYGY</sequence>
<evidence type="ECO:0000313" key="2">
    <source>
        <dbReference type="EMBL" id="CDP08850.1"/>
    </source>
</evidence>
<dbReference type="EMBL" id="HG739119">
    <property type="protein sequence ID" value="CDP08850.1"/>
    <property type="molecule type" value="Genomic_DNA"/>
</dbReference>